<evidence type="ECO:0000313" key="2">
    <source>
        <dbReference type="Proteomes" id="UP000324536"/>
    </source>
</evidence>
<proteinExistence type="predicted"/>
<dbReference type="EMBL" id="CP043506">
    <property type="protein sequence ID" value="QEO17455.1"/>
    <property type="molecule type" value="Genomic_DNA"/>
</dbReference>
<dbReference type="AlphaFoldDB" id="A0A5C1YPJ9"/>
<dbReference type="OrthoDB" id="7218671at2"/>
<dbReference type="KEGG" id="acek:FLP30_06750"/>
<sequence>MIFSPLPPQGRSYPATGGGAAEMHPLVRHLLSLAPDRATALRVHDGPPLQEEASLQQAGAQILHSLVGAVPAEFAARGTRLETVFRPLLDEALALALRVRFPGAAASPAGQAIVQAYVAAQQVVGAQRAAMALYCAR</sequence>
<accession>A0A5C1YPJ9</accession>
<dbReference type="Proteomes" id="UP000324536">
    <property type="component" value="Chromosome"/>
</dbReference>
<organism evidence="1 2">
    <name type="scientific">Acetobacter vaccinii</name>
    <dbReference type="NCBI Taxonomy" id="2592655"/>
    <lineage>
        <taxon>Bacteria</taxon>
        <taxon>Pseudomonadati</taxon>
        <taxon>Pseudomonadota</taxon>
        <taxon>Alphaproteobacteria</taxon>
        <taxon>Acetobacterales</taxon>
        <taxon>Acetobacteraceae</taxon>
        <taxon>Acetobacter</taxon>
    </lineage>
</organism>
<evidence type="ECO:0000313" key="1">
    <source>
        <dbReference type="EMBL" id="QEO17455.1"/>
    </source>
</evidence>
<reference evidence="1 2" key="1">
    <citation type="submission" date="2019-09" db="EMBL/GenBank/DDBJ databases">
        <title>Genome sequencing of strain KACC 21233.</title>
        <authorList>
            <person name="Heo J."/>
            <person name="Kim S.-J."/>
            <person name="Kim J.-S."/>
            <person name="Hong S.-B."/>
            <person name="Kwon S.-W."/>
        </authorList>
    </citation>
    <scope>NUCLEOTIDE SEQUENCE [LARGE SCALE GENOMIC DNA]</scope>
    <source>
        <strain evidence="1 2">KACC 21233</strain>
    </source>
</reference>
<name>A0A5C1YPJ9_9PROT</name>
<protein>
    <submittedName>
        <fullName evidence="1">Uncharacterized protein</fullName>
    </submittedName>
</protein>
<keyword evidence="2" id="KW-1185">Reference proteome</keyword>
<gene>
    <name evidence="1" type="ORF">FLP30_06750</name>
</gene>
<dbReference type="RefSeq" id="WP_149279133.1">
    <property type="nucleotide sequence ID" value="NZ_CP043506.1"/>
</dbReference>